<feature type="domain" description="OVATE" evidence="7">
    <location>
        <begin position="113"/>
        <end position="178"/>
    </location>
</feature>
<evidence type="ECO:0000256" key="4">
    <source>
        <dbReference type="ARBA" id="ARBA00023163"/>
    </source>
</evidence>
<evidence type="ECO:0000256" key="6">
    <source>
        <dbReference type="RuleBase" id="RU367028"/>
    </source>
</evidence>
<evidence type="ECO:0000259" key="7">
    <source>
        <dbReference type="PROSITE" id="PS51754"/>
    </source>
</evidence>
<dbReference type="PANTHER" id="PTHR33057">
    <property type="entry name" value="TRANSCRIPTION REPRESSOR OFP7-RELATED"/>
    <property type="match status" value="1"/>
</dbReference>
<organism evidence="8 9">
    <name type="scientific">Kalanchoe fedtschenkoi</name>
    <name type="common">Lavender scallops</name>
    <name type="synonym">South American air plant</name>
    <dbReference type="NCBI Taxonomy" id="63787"/>
    <lineage>
        <taxon>Eukaryota</taxon>
        <taxon>Viridiplantae</taxon>
        <taxon>Streptophyta</taxon>
        <taxon>Embryophyta</taxon>
        <taxon>Tracheophyta</taxon>
        <taxon>Spermatophyta</taxon>
        <taxon>Magnoliopsida</taxon>
        <taxon>eudicotyledons</taxon>
        <taxon>Gunneridae</taxon>
        <taxon>Pentapetalae</taxon>
        <taxon>Saxifragales</taxon>
        <taxon>Crassulaceae</taxon>
        <taxon>Kalanchoe</taxon>
    </lineage>
</organism>
<sequence length="197" mass="22235">MHPRRLLQLCFSFVRRQRQHPRQPHHLLVAYAAPFTKYTSRCIPLPTISECDEGEDEDGDEDESRVPDLAMLYSSSRFFFSAPGTSSSIITDPSSSVPYLLGPVKVARNSVAVHTLSANPHLDFKRSMQEMVEASRLVKKETAASWSFLHDMLLCYLALNHKTTHKYIIRAFADLLVNLVVAADTTSSSNHILDYEP</sequence>
<keyword evidence="9" id="KW-1185">Reference proteome</keyword>
<keyword evidence="2 6" id="KW-0678">Repressor</keyword>
<evidence type="ECO:0000313" key="9">
    <source>
        <dbReference type="Proteomes" id="UP000594263"/>
    </source>
</evidence>
<evidence type="ECO:0000256" key="1">
    <source>
        <dbReference type="ARBA" id="ARBA00004123"/>
    </source>
</evidence>
<accession>A0A7N0TLV9</accession>
<dbReference type="InterPro" id="IPR006458">
    <property type="entry name" value="Ovate_C"/>
</dbReference>
<dbReference type="OMA" id="KTTHKYI"/>
<dbReference type="NCBIfam" id="TIGR01568">
    <property type="entry name" value="A_thal_3678"/>
    <property type="match status" value="1"/>
</dbReference>
<evidence type="ECO:0000313" key="8">
    <source>
        <dbReference type="EnsemblPlants" id="Kaladp0040s0036.1.v1.1.CDS.1"/>
    </source>
</evidence>
<dbReference type="GO" id="GO:0045892">
    <property type="term" value="P:negative regulation of DNA-templated transcription"/>
    <property type="evidence" value="ECO:0007669"/>
    <property type="project" value="UniProtKB-UniRule"/>
</dbReference>
<dbReference type="Pfam" id="PF04844">
    <property type="entry name" value="Ovate"/>
    <property type="match status" value="1"/>
</dbReference>
<name>A0A7N0TLV9_KALFE</name>
<dbReference type="PROSITE" id="PS51754">
    <property type="entry name" value="OVATE"/>
    <property type="match status" value="1"/>
</dbReference>
<proteinExistence type="predicted"/>
<keyword evidence="5 6" id="KW-0539">Nucleus</keyword>
<dbReference type="EnsemblPlants" id="Kaladp0040s0036.1.v1.1">
    <property type="protein sequence ID" value="Kaladp0040s0036.1.v1.1.CDS.1"/>
    <property type="gene ID" value="Kaladp0040s0036.v1.1"/>
</dbReference>
<evidence type="ECO:0000256" key="2">
    <source>
        <dbReference type="ARBA" id="ARBA00022491"/>
    </source>
</evidence>
<dbReference type="PANTHER" id="PTHR33057:SF21">
    <property type="entry name" value="TRANSCRIPTION REPRESSOR"/>
    <property type="match status" value="1"/>
</dbReference>
<dbReference type="Proteomes" id="UP000594263">
    <property type="component" value="Unplaced"/>
</dbReference>
<comment type="subcellular location">
    <subcellularLocation>
        <location evidence="1 6">Nucleus</location>
    </subcellularLocation>
</comment>
<dbReference type="AlphaFoldDB" id="A0A7N0TLV9"/>
<reference evidence="8" key="1">
    <citation type="submission" date="2021-01" db="UniProtKB">
        <authorList>
            <consortium name="EnsemblPlants"/>
        </authorList>
    </citation>
    <scope>IDENTIFICATION</scope>
</reference>
<dbReference type="InterPro" id="IPR038933">
    <property type="entry name" value="Ovate"/>
</dbReference>
<keyword evidence="4 6" id="KW-0804">Transcription</keyword>
<evidence type="ECO:0000256" key="5">
    <source>
        <dbReference type="ARBA" id="ARBA00023242"/>
    </source>
</evidence>
<protein>
    <recommendedName>
        <fullName evidence="6">Transcription repressor</fullName>
    </recommendedName>
    <alternativeName>
        <fullName evidence="6">Ovate family protein</fullName>
    </alternativeName>
</protein>
<dbReference type="Gramene" id="Kaladp0040s0036.1.v1.1">
    <property type="protein sequence ID" value="Kaladp0040s0036.1.v1.1.CDS.1"/>
    <property type="gene ID" value="Kaladp0040s0036.v1.1"/>
</dbReference>
<keyword evidence="3 6" id="KW-0805">Transcription regulation</keyword>
<evidence type="ECO:0000256" key="3">
    <source>
        <dbReference type="ARBA" id="ARBA00023015"/>
    </source>
</evidence>
<comment type="function">
    <text evidence="6">Transcriptional repressor that regulates multiple aspects of plant growth and development.</text>
</comment>
<dbReference type="GO" id="GO:0005634">
    <property type="term" value="C:nucleus"/>
    <property type="evidence" value="ECO:0007669"/>
    <property type="project" value="UniProtKB-SubCell"/>
</dbReference>